<sequence length="391" mass="43993">MASNAKFQYTVGNWVNNTALPGQGPASVNNSRKKLPTVFVQRFSTHTHQIPDMVIQERDRLQQSMLREKDNIINMLQQGKVDLQSQFINGKSELEGKFAAERDNVINMLQQGKAELQSQFFNGRAELEGNFIAERDNLLNMFTNGKVELQNTINTEKENVVNMYLNGRADLQNTFMSERDRVVNMFSSEKDNLVSMFSNGKSQLESQITDTRDSLQQQIDGLKSGQNNVSNGQNMVNPKLVQNVANGKYVMPSTAMSNTDGTVPYDYIDIEDGHRVWSYELSNNGSNINVNIPNNNNSTMQVNFYVNMDDVSGQEKSPVIFDIKLFGVNNGSNPVKIGQFKTSPKLLNLDNKWYTAELDIPQASKSYSSLLMFVSRSDNIQCPVYVTSVSL</sequence>
<organism evidence="1">
    <name type="scientific">Orpheovirus IHUMI-LCC2</name>
    <dbReference type="NCBI Taxonomy" id="2023057"/>
    <lineage>
        <taxon>Viruses</taxon>
        <taxon>Varidnaviria</taxon>
        <taxon>Bamfordvirae</taxon>
        <taxon>Nucleocytoviricota</taxon>
        <taxon>Megaviricetes</taxon>
        <taxon>Pimascovirales</taxon>
        <taxon>Ocovirineae</taxon>
        <taxon>Orpheoviridae</taxon>
        <taxon>Alphaorpheovirus</taxon>
        <taxon>Alphaorpheovirus massiliense</taxon>
    </lineage>
</organism>
<dbReference type="GeneID" id="35381712"/>
<evidence type="ECO:0000313" key="1">
    <source>
        <dbReference type="EMBL" id="SNW62957.1"/>
    </source>
</evidence>
<proteinExistence type="predicted"/>
<dbReference type="EMBL" id="LT906555">
    <property type="protein sequence ID" value="SNW62957.1"/>
    <property type="molecule type" value="Genomic_DNA"/>
</dbReference>
<gene>
    <name evidence="1" type="ORF">ORPV_1053</name>
</gene>
<evidence type="ECO:0000313" key="2">
    <source>
        <dbReference type="Proteomes" id="UP000236316"/>
    </source>
</evidence>
<dbReference type="RefSeq" id="YP_009449259.1">
    <property type="nucleotide sequence ID" value="NC_036594.1"/>
</dbReference>
<name>A0A2I2L604_9VIRU</name>
<reference evidence="1" key="1">
    <citation type="submission" date="2017-08" db="EMBL/GenBank/DDBJ databases">
        <authorList>
            <consortium name="Urmite Genomes"/>
        </authorList>
    </citation>
    <scope>NUCLEOTIDE SEQUENCE [LARGE SCALE GENOMIC DNA]</scope>
    <source>
        <strain evidence="1">IHUMI-LCC2</strain>
    </source>
</reference>
<keyword evidence="2" id="KW-1185">Reference proteome</keyword>
<dbReference type="KEGG" id="vg:35381712"/>
<accession>A0A2I2L604</accession>
<dbReference type="Proteomes" id="UP000236316">
    <property type="component" value="Segment"/>
</dbReference>
<protein>
    <submittedName>
        <fullName evidence="1">Uncharacterized protein</fullName>
    </submittedName>
</protein>